<feature type="domain" description="Glycosyl hydrolase family 13 catalytic" evidence="5">
    <location>
        <begin position="147"/>
        <end position="550"/>
    </location>
</feature>
<dbReference type="PANTHER" id="PTHR43002">
    <property type="entry name" value="GLYCOGEN DEBRANCHING ENZYME"/>
    <property type="match status" value="1"/>
</dbReference>
<dbReference type="InterPro" id="IPR044505">
    <property type="entry name" value="GlgX_Isoamylase_N_E_set"/>
</dbReference>
<organism evidence="6 7">
    <name type="scientific">Allorhizobium borbori</name>
    <dbReference type="NCBI Taxonomy" id="485907"/>
    <lineage>
        <taxon>Bacteria</taxon>
        <taxon>Pseudomonadati</taxon>
        <taxon>Pseudomonadota</taxon>
        <taxon>Alphaproteobacteria</taxon>
        <taxon>Hyphomicrobiales</taxon>
        <taxon>Rhizobiaceae</taxon>
        <taxon>Rhizobium/Agrobacterium group</taxon>
        <taxon>Allorhizobium</taxon>
    </lineage>
</organism>
<keyword evidence="3 6" id="KW-0326">Glycosidase</keyword>
<dbReference type="CDD" id="cd11326">
    <property type="entry name" value="AmyAc_Glg_debranch"/>
    <property type="match status" value="1"/>
</dbReference>
<evidence type="ECO:0000313" key="6">
    <source>
        <dbReference type="EMBL" id="MBB4102110.1"/>
    </source>
</evidence>
<dbReference type="Gene3D" id="3.20.20.80">
    <property type="entry name" value="Glycosidases"/>
    <property type="match status" value="1"/>
</dbReference>
<proteinExistence type="inferred from homology"/>
<dbReference type="Gene3D" id="2.60.40.1180">
    <property type="entry name" value="Golgi alpha-mannosidase II"/>
    <property type="match status" value="1"/>
</dbReference>
<evidence type="ECO:0000256" key="2">
    <source>
        <dbReference type="ARBA" id="ARBA00022801"/>
    </source>
</evidence>
<dbReference type="GO" id="GO:0005980">
    <property type="term" value="P:glycogen catabolic process"/>
    <property type="evidence" value="ECO:0007669"/>
    <property type="project" value="InterPro"/>
</dbReference>
<dbReference type="SUPFAM" id="SSF81296">
    <property type="entry name" value="E set domains"/>
    <property type="match status" value="1"/>
</dbReference>
<feature type="region of interest" description="Disordered" evidence="4">
    <location>
        <begin position="447"/>
        <end position="469"/>
    </location>
</feature>
<dbReference type="EC" id="3.2.1.-" evidence="6"/>
<dbReference type="Pfam" id="PF02922">
    <property type="entry name" value="CBM_48"/>
    <property type="match status" value="1"/>
</dbReference>
<protein>
    <submittedName>
        <fullName evidence="6">Glycogen operon protein</fullName>
        <ecNumber evidence="6">3.2.1.-</ecNumber>
    </submittedName>
</protein>
<gene>
    <name evidence="6" type="ORF">GGQ66_000638</name>
</gene>
<name>A0A7W6K0Z1_9HYPH</name>
<evidence type="ECO:0000256" key="3">
    <source>
        <dbReference type="ARBA" id="ARBA00023295"/>
    </source>
</evidence>
<dbReference type="InterPro" id="IPR014756">
    <property type="entry name" value="Ig_E-set"/>
</dbReference>
<dbReference type="InterPro" id="IPR006047">
    <property type="entry name" value="GH13_cat_dom"/>
</dbReference>
<dbReference type="GO" id="GO:0004135">
    <property type="term" value="F:amylo-alpha-1,6-glucosidase activity"/>
    <property type="evidence" value="ECO:0007669"/>
    <property type="project" value="InterPro"/>
</dbReference>
<keyword evidence="7" id="KW-1185">Reference proteome</keyword>
<dbReference type="InterPro" id="IPR017853">
    <property type="entry name" value="GH"/>
</dbReference>
<comment type="caution">
    <text evidence="6">The sequence shown here is derived from an EMBL/GenBank/DDBJ whole genome shotgun (WGS) entry which is preliminary data.</text>
</comment>
<evidence type="ECO:0000259" key="5">
    <source>
        <dbReference type="SMART" id="SM00642"/>
    </source>
</evidence>
<feature type="compositionally biased region" description="Basic and acidic residues" evidence="4">
    <location>
        <begin position="447"/>
        <end position="462"/>
    </location>
</feature>
<dbReference type="AlphaFoldDB" id="A0A7W6K0Z1"/>
<dbReference type="SUPFAM" id="SSF51445">
    <property type="entry name" value="(Trans)glycosidases"/>
    <property type="match status" value="1"/>
</dbReference>
<accession>A0A7W6K0Z1</accession>
<dbReference type="NCBIfam" id="TIGR02100">
    <property type="entry name" value="glgX_debranch"/>
    <property type="match status" value="1"/>
</dbReference>
<sequence>MASRFPVTRGGVELTEHGAVFSLWSHHATAATLCLFDEKGHNEVARIPMERGEHDIFRCFAEGVREGALYGYRVDGDYAPDNGLWFDPAKLLVDPYATAIDRPFVYDAKLSVFAADTAPLMPKCVVVADRPVERRAPFFKPGGLVYEVSVKAFTKLHPDVPEAQRGTVAALAHPSVIAHLKTIGVDAIELMPIVAWIDERHLQPLGLTNAWGYNPVAFMPLEPRLCPGGIEELRDTVAALHAAGIGVLLDLVFNHTGESDRFGPTLSFRGIDNCCLYRHLRDQPGVLVNDTGCGNTVACDHPFIRNLIVDSLRHFVLNAGIDGFRFDLATILFRNHAGFNPHSELIEAIRRDEVLADRILIAEPWDIGPGGYQLGNFPEPFIEWNDRARDGMRRYWRGDRHMTGPFATILAGSSDVFSNRPENSTRSVNFLAAHDGFTLMDLVSHETKHNEANGEDNRDGHNENLSWNNGAEGATMAPAILERRRADVMALLSTLFVSSGTIMLTMGDEAGRSQRGNNNAYCQDNEITWMDWTGLDETLIAHTAFLAGLRKRFPKLADPRFYEGGHDAEWISPSGQPMTTEDWDDPDGSAFSLLIASKDMETGLPSKLVALFNRAHQPCGFILPDGGHYQSLDGTAQPKRGGGAVAVPARSVGFYVWTA</sequence>
<dbReference type="InterPro" id="IPR004193">
    <property type="entry name" value="Glyco_hydro_13_N"/>
</dbReference>
<comment type="similarity">
    <text evidence="1">Belongs to the glycosyl hydrolase 13 family.</text>
</comment>
<evidence type="ECO:0000313" key="7">
    <source>
        <dbReference type="Proteomes" id="UP000584824"/>
    </source>
</evidence>
<dbReference type="CDD" id="cd02856">
    <property type="entry name" value="E_set_GDE_Isoamylase_N"/>
    <property type="match status" value="1"/>
</dbReference>
<evidence type="ECO:0000256" key="4">
    <source>
        <dbReference type="SAM" id="MobiDB-lite"/>
    </source>
</evidence>
<dbReference type="Gene3D" id="2.60.40.10">
    <property type="entry name" value="Immunoglobulins"/>
    <property type="match status" value="1"/>
</dbReference>
<dbReference type="Proteomes" id="UP000584824">
    <property type="component" value="Unassembled WGS sequence"/>
</dbReference>
<dbReference type="EMBL" id="JACIDU010000002">
    <property type="protein sequence ID" value="MBB4102110.1"/>
    <property type="molecule type" value="Genomic_DNA"/>
</dbReference>
<dbReference type="SMART" id="SM00642">
    <property type="entry name" value="Aamy"/>
    <property type="match status" value="1"/>
</dbReference>
<reference evidence="6 7" key="1">
    <citation type="submission" date="2020-08" db="EMBL/GenBank/DDBJ databases">
        <title>Genomic Encyclopedia of Type Strains, Phase IV (KMG-IV): sequencing the most valuable type-strain genomes for metagenomic binning, comparative biology and taxonomic classification.</title>
        <authorList>
            <person name="Goeker M."/>
        </authorList>
    </citation>
    <scope>NUCLEOTIDE SEQUENCE [LARGE SCALE GENOMIC DNA]</scope>
    <source>
        <strain evidence="6 7">DSM 26385</strain>
    </source>
</reference>
<dbReference type="RefSeq" id="WP_183789323.1">
    <property type="nucleotide sequence ID" value="NZ_JACIDU010000002.1"/>
</dbReference>
<dbReference type="InterPro" id="IPR013780">
    <property type="entry name" value="Glyco_hydro_b"/>
</dbReference>
<dbReference type="SUPFAM" id="SSF51011">
    <property type="entry name" value="Glycosyl hydrolase domain"/>
    <property type="match status" value="1"/>
</dbReference>
<keyword evidence="2 6" id="KW-0378">Hydrolase</keyword>
<dbReference type="InterPro" id="IPR013783">
    <property type="entry name" value="Ig-like_fold"/>
</dbReference>
<dbReference type="InterPro" id="IPR011837">
    <property type="entry name" value="Glycogen_debranch_GlgX"/>
</dbReference>
<evidence type="ECO:0000256" key="1">
    <source>
        <dbReference type="ARBA" id="ARBA00008061"/>
    </source>
</evidence>